<gene>
    <name evidence="12" type="ORF">QR680_014229</name>
</gene>
<comment type="subunit">
    <text evidence="8">Component of the translation initiation factor 2B (eIF2B) complex which is a heterodecamer of two sets of five different subunits: alpha, beta, gamma, delta and epsilon. Subunits alpha, beta and delta comprise a regulatory subcomplex and subunits epsilon and gamma comprise a catalytic subcomplex. Within the complex, the hexameric regulatory complex resides at the center, with the two heterodimeric catalytic subcomplexes bound on opposite sides.</text>
</comment>
<evidence type="ECO:0000313" key="13">
    <source>
        <dbReference type="Proteomes" id="UP001175271"/>
    </source>
</evidence>
<dbReference type="GO" id="GO:0005085">
    <property type="term" value="F:guanyl-nucleotide exchange factor activity"/>
    <property type="evidence" value="ECO:0007669"/>
    <property type="project" value="TreeGrafter"/>
</dbReference>
<dbReference type="GO" id="GO:0005829">
    <property type="term" value="C:cytosol"/>
    <property type="evidence" value="ECO:0007669"/>
    <property type="project" value="UniProtKB-SubCell"/>
</dbReference>
<dbReference type="Pfam" id="PF25084">
    <property type="entry name" value="LbH_EIF2B"/>
    <property type="match status" value="1"/>
</dbReference>
<dbReference type="GO" id="GO:0002183">
    <property type="term" value="P:cytoplasmic translational initiation"/>
    <property type="evidence" value="ECO:0007669"/>
    <property type="project" value="TreeGrafter"/>
</dbReference>
<evidence type="ECO:0000259" key="11">
    <source>
        <dbReference type="Pfam" id="PF25084"/>
    </source>
</evidence>
<proteinExistence type="inferred from homology"/>
<dbReference type="GO" id="GO:0005763">
    <property type="term" value="C:mitochondrial small ribosomal subunit"/>
    <property type="evidence" value="ECO:0007669"/>
    <property type="project" value="InterPro"/>
</dbReference>
<dbReference type="Pfam" id="PF15433">
    <property type="entry name" value="MRP-S31"/>
    <property type="match status" value="1"/>
</dbReference>
<evidence type="ECO:0000256" key="4">
    <source>
        <dbReference type="ARBA" id="ARBA00022540"/>
    </source>
</evidence>
<feature type="coiled-coil region" evidence="9">
    <location>
        <begin position="156"/>
        <end position="193"/>
    </location>
</feature>
<dbReference type="GO" id="GO:0003735">
    <property type="term" value="F:structural constituent of ribosome"/>
    <property type="evidence" value="ECO:0007669"/>
    <property type="project" value="InterPro"/>
</dbReference>
<accession>A0AA39I850</accession>
<evidence type="ECO:0000256" key="8">
    <source>
        <dbReference type="ARBA" id="ARBA00046432"/>
    </source>
</evidence>
<evidence type="ECO:0000256" key="7">
    <source>
        <dbReference type="ARBA" id="ARBA00044229"/>
    </source>
</evidence>
<dbReference type="InterPro" id="IPR029044">
    <property type="entry name" value="Nucleotide-diphossugar_trans"/>
</dbReference>
<dbReference type="CDD" id="cd04652">
    <property type="entry name" value="LbH_eIF2B_gamma_C"/>
    <property type="match status" value="1"/>
</dbReference>
<sequence length="873" mass="97766">MLSRFVANAAVRRLGSRAFCSAGDDGPKKPKEPSAKDILGEKMLSAVDSVATTQNPQNPAGRKRMRDMLKAKLIEAEKQTFDEATASQTAEMLSQQSVVDLLKSVPVQSTPRVALPSRIRVGKKETIALRREIVYQAIQKGYKASEAQRIAEDAVARAEERMIKRAVETHEQLKEEDATKAAREEKIAKEEQEFYDAANNFFEKLMYDPEITDKPRTATRVEVKESAPNVFVDDVRALGIFPENGEGLKESRLAFWQKWDAEWVQIYNQSMGPNNGIEEQIEWTKKGKLWPYPINNEYMLGEEERIGFQDHIFLERFVAQSNLPKSGPIAHFMELVSVGLSKNPHMTAKKKLEHIRWFINYFNEQKAIVLAGGIGNRMREITDAIPKCLLPVAGVPVFWYPLNLLSRHRIIDVILVTSTKTVAEVKSLLHHDKLPKFANSLNIDIVGTDLDDTGHVLLSLKDKIKNDFIVISGDFVSDLSLQPLLNVYRASDAWFTCLLAENAVNGPTPGPKVKRSKYRDLVITTPTDTPFTHDSQLLHMIAEEEVDDAVAIPNELFEKFRNVSASGKYNDCHVYVFKHAVLKLIEEEDEEEMASIKNEIVPFLLSRQYYPMEEENIPKEPSWSIHARMLSSGNATVDKKYYIKCMAYMVTPENGTMVAHLNQLGSYLETNKAIIHSLETISPALSHGQKLDKVTESFVCQGTAIGADKVVLKKSMIGAKCTIGDGAKITGSLIMDNVTIGEGAQLTNCIVCHNVQIGTNALLNNCIVAKDQTIEDNGVLMRRQSGDGRRLYGFCDSEDRCSWRYPRGSSVIPRIDAPGDLPEDPPLLRGSMLLEIPQRIRSDSEDRCSWRSPRGSAVTPRIDAPGDPPEDPQ</sequence>
<evidence type="ECO:0000256" key="5">
    <source>
        <dbReference type="ARBA" id="ARBA00022917"/>
    </source>
</evidence>
<dbReference type="InterPro" id="IPR056764">
    <property type="entry name" value="LbH_EIF2B3/5"/>
</dbReference>
<evidence type="ECO:0000313" key="12">
    <source>
        <dbReference type="EMBL" id="KAK0419603.1"/>
    </source>
</evidence>
<comment type="caution">
    <text evidence="12">The sequence shown here is derived from an EMBL/GenBank/DDBJ whole genome shotgun (WGS) entry which is preliminary data.</text>
</comment>
<dbReference type="GO" id="GO:0003743">
    <property type="term" value="F:translation initiation factor activity"/>
    <property type="evidence" value="ECO:0007669"/>
    <property type="project" value="UniProtKB-KW"/>
</dbReference>
<dbReference type="InterPro" id="IPR051960">
    <property type="entry name" value="eIF2B_gamma"/>
</dbReference>
<evidence type="ECO:0000256" key="2">
    <source>
        <dbReference type="ARBA" id="ARBA00007878"/>
    </source>
</evidence>
<feature type="region of interest" description="Disordered" evidence="10">
    <location>
        <begin position="841"/>
        <end position="873"/>
    </location>
</feature>
<comment type="similarity">
    <text evidence="2">Belongs to the eIF-2B gamma/epsilon subunits family.</text>
</comment>
<reference evidence="12" key="1">
    <citation type="submission" date="2023-06" db="EMBL/GenBank/DDBJ databases">
        <title>Genomic analysis of the entomopathogenic nematode Steinernema hermaphroditum.</title>
        <authorList>
            <person name="Schwarz E.M."/>
            <person name="Heppert J.K."/>
            <person name="Baniya A."/>
            <person name="Schwartz H.T."/>
            <person name="Tan C.-H."/>
            <person name="Antoshechkin I."/>
            <person name="Sternberg P.W."/>
            <person name="Goodrich-Blair H."/>
            <person name="Dillman A.R."/>
        </authorList>
    </citation>
    <scope>NUCLEOTIDE SEQUENCE</scope>
    <source>
        <strain evidence="12">PS9179</strain>
        <tissue evidence="12">Whole animal</tissue>
    </source>
</reference>
<keyword evidence="4" id="KW-0396">Initiation factor</keyword>
<feature type="domain" description="EIF2B subunit epsilon/gamma LbH" evidence="11">
    <location>
        <begin position="696"/>
        <end position="777"/>
    </location>
</feature>
<evidence type="ECO:0000256" key="1">
    <source>
        <dbReference type="ARBA" id="ARBA00004514"/>
    </source>
</evidence>
<dbReference type="EMBL" id="JAUCMV010000002">
    <property type="protein sequence ID" value="KAK0419603.1"/>
    <property type="molecule type" value="Genomic_DNA"/>
</dbReference>
<keyword evidence="3" id="KW-0963">Cytoplasm</keyword>
<comment type="subcellular location">
    <subcellularLocation>
        <location evidence="1">Cytoplasm</location>
        <location evidence="1">Cytosol</location>
    </subcellularLocation>
</comment>
<dbReference type="Gene3D" id="2.160.10.10">
    <property type="entry name" value="Hexapeptide repeat proteins"/>
    <property type="match status" value="1"/>
</dbReference>
<evidence type="ECO:0000256" key="9">
    <source>
        <dbReference type="SAM" id="Coils"/>
    </source>
</evidence>
<keyword evidence="9" id="KW-0175">Coiled coil</keyword>
<dbReference type="Gene3D" id="3.90.550.10">
    <property type="entry name" value="Spore Coat Polysaccharide Biosynthesis Protein SpsA, Chain A"/>
    <property type="match status" value="1"/>
</dbReference>
<keyword evidence="13" id="KW-1185">Reference proteome</keyword>
<dbReference type="GO" id="GO:0005851">
    <property type="term" value="C:eukaryotic translation initiation factor 2B complex"/>
    <property type="evidence" value="ECO:0007669"/>
    <property type="project" value="TreeGrafter"/>
</dbReference>
<evidence type="ECO:0000256" key="6">
    <source>
        <dbReference type="ARBA" id="ARBA00044196"/>
    </source>
</evidence>
<dbReference type="AlphaFoldDB" id="A0AA39I850"/>
<keyword evidence="5" id="KW-0648">Protein biosynthesis</keyword>
<organism evidence="12 13">
    <name type="scientific">Steinernema hermaphroditum</name>
    <dbReference type="NCBI Taxonomy" id="289476"/>
    <lineage>
        <taxon>Eukaryota</taxon>
        <taxon>Metazoa</taxon>
        <taxon>Ecdysozoa</taxon>
        <taxon>Nematoda</taxon>
        <taxon>Chromadorea</taxon>
        <taxon>Rhabditida</taxon>
        <taxon>Tylenchina</taxon>
        <taxon>Panagrolaimomorpha</taxon>
        <taxon>Strongyloidoidea</taxon>
        <taxon>Steinernematidae</taxon>
        <taxon>Steinernema</taxon>
    </lineage>
</organism>
<dbReference type="PANTHER" id="PTHR45989">
    <property type="entry name" value="TRANSLATION INITIATION FACTOR EIF-2B SUBUNIT GAMMA"/>
    <property type="match status" value="1"/>
</dbReference>
<dbReference type="SUPFAM" id="SSF53448">
    <property type="entry name" value="Nucleotide-diphospho-sugar transferases"/>
    <property type="match status" value="1"/>
</dbReference>
<protein>
    <recommendedName>
        <fullName evidence="6">Translation initiation factor eIF2B subunit gamma</fullName>
    </recommendedName>
    <alternativeName>
        <fullName evidence="7">eIF2B GDP-GTP exchange factor subunit gamma</fullName>
    </alternativeName>
</protein>
<name>A0AA39I850_9BILA</name>
<dbReference type="Proteomes" id="UP001175271">
    <property type="component" value="Unassembled WGS sequence"/>
</dbReference>
<dbReference type="InterPro" id="IPR026299">
    <property type="entry name" value="MRP-S31"/>
</dbReference>
<evidence type="ECO:0000256" key="10">
    <source>
        <dbReference type="SAM" id="MobiDB-lite"/>
    </source>
</evidence>
<dbReference type="PANTHER" id="PTHR45989:SF1">
    <property type="entry name" value="TRANSLATION INITIATION FACTOR EIF-2B SUBUNIT GAMMA"/>
    <property type="match status" value="1"/>
</dbReference>
<evidence type="ECO:0000256" key="3">
    <source>
        <dbReference type="ARBA" id="ARBA00022490"/>
    </source>
</evidence>